<dbReference type="GO" id="GO:0030414">
    <property type="term" value="F:peptidase inhibitor activity"/>
    <property type="evidence" value="ECO:0007669"/>
    <property type="project" value="InterPro"/>
</dbReference>
<dbReference type="CDD" id="cd00063">
    <property type="entry name" value="FN3"/>
    <property type="match status" value="3"/>
</dbReference>
<dbReference type="GO" id="GO:0009986">
    <property type="term" value="C:cell surface"/>
    <property type="evidence" value="ECO:0007669"/>
    <property type="project" value="TreeGrafter"/>
</dbReference>
<dbReference type="EMBL" id="CAJFDH010000001">
    <property type="protein sequence ID" value="CAD5207013.1"/>
    <property type="molecule type" value="Genomic_DNA"/>
</dbReference>
<dbReference type="InterPro" id="IPR008197">
    <property type="entry name" value="WAP_dom"/>
</dbReference>
<dbReference type="SUPFAM" id="SSF49265">
    <property type="entry name" value="Fibronectin type III"/>
    <property type="match status" value="2"/>
</dbReference>
<dbReference type="PANTHER" id="PTHR14131:SF5">
    <property type="entry name" value="ANOSMIN-1"/>
    <property type="match status" value="1"/>
</dbReference>
<dbReference type="InterPro" id="IPR042447">
    <property type="entry name" value="Anosmin-1"/>
</dbReference>
<dbReference type="InterPro" id="IPR013783">
    <property type="entry name" value="Ig-like_fold"/>
</dbReference>
<dbReference type="CDD" id="cd00199">
    <property type="entry name" value="WAP"/>
    <property type="match status" value="1"/>
</dbReference>
<sequence length="729" mass="81814">MISLQDQPNLRKELRHETLTLCKNDQNCSSCMLPCKESIDTNQRCAMTVCLSAENRRSCEDSCVFMEKISKKKPGSCPKPKLFSADECSAECNRDSDCQETQKCCTVGCSRICTQPVGMEDNKLLPIPEGISVVERKRKRSAIVRWIMKKMSPQHTQTVSNMFVIQWRWGVSKDPAEMTPWQTIIVKNKMYAILKHLLSPGRFYIFRIASVNTYGSTGFSEASLPFKLSKEVKAPSAPTNFTVSSETFDQTEKFWTVQLSWTPPASELPIKDYVLTWWKSTADGAEIYERQMMGQKAALVQRKRTIDDDIDEEPEDEDSENVANTGIERRSSILPSYTTKHVLDERLEPGQVYVVELVTNVESTEGELRGEPAILVVRTKDKFVATTTPLSYDPVGKQSEVEIERLPTEAVDRIENTLNMGGRSGEHKDQKQPTVFRAELQSPYFENGQLRSTVSWLDHHRCTPLHRDFIVKLKSLRCPVQVSSEQLVQECIAPLEDLHFRCDYVVEVRDGLDGELLSRIAFSAPSCSATPSLEAIDCGKYDQQTIFGQQALVHGQMVSCLPSNRDETNAVECEWNVGLNPLVDSASKTDRTDAVSRADRTGINSDGMMTSDFKAERSDVQIVGYRAVLLASNQPEPRVSIVPATTRRLRFDDLTAGTDYRLQIQAVTTVGLGAEVTTQFRTGAAGVFLLQNIDPVREGLPLEAVSSSTNSISSYLWLPIGLFLLHRIW</sequence>
<dbReference type="InterPro" id="IPR003961">
    <property type="entry name" value="FN3_dom"/>
</dbReference>
<dbReference type="SMART" id="SM00060">
    <property type="entry name" value="FN3"/>
    <property type="match status" value="3"/>
</dbReference>
<dbReference type="Proteomes" id="UP000783686">
    <property type="component" value="Unassembled WGS sequence"/>
</dbReference>
<dbReference type="PROSITE" id="PS51390">
    <property type="entry name" value="WAP"/>
    <property type="match status" value="1"/>
</dbReference>
<reference evidence="3" key="1">
    <citation type="submission" date="2020-09" db="EMBL/GenBank/DDBJ databases">
        <authorList>
            <person name="Kikuchi T."/>
        </authorList>
    </citation>
    <scope>NUCLEOTIDE SEQUENCE</scope>
    <source>
        <strain evidence="3">SH1</strain>
    </source>
</reference>
<dbReference type="Gene3D" id="4.10.75.10">
    <property type="entry name" value="Elafin-like"/>
    <property type="match status" value="1"/>
</dbReference>
<dbReference type="SMART" id="SM00217">
    <property type="entry name" value="WAP"/>
    <property type="match status" value="1"/>
</dbReference>
<dbReference type="Proteomes" id="UP000614601">
    <property type="component" value="Unassembled WGS sequence"/>
</dbReference>
<dbReference type="PANTHER" id="PTHR14131">
    <property type="entry name" value="ANOSMIN"/>
    <property type="match status" value="1"/>
</dbReference>
<evidence type="ECO:0000259" key="2">
    <source>
        <dbReference type="PROSITE" id="PS51390"/>
    </source>
</evidence>
<dbReference type="Pfam" id="PF00095">
    <property type="entry name" value="WAP"/>
    <property type="match status" value="1"/>
</dbReference>
<protein>
    <recommendedName>
        <fullName evidence="5">Anosmin-1</fullName>
    </recommendedName>
</protein>
<dbReference type="OrthoDB" id="4473401at2759"/>
<dbReference type="InterPro" id="IPR036645">
    <property type="entry name" value="Elafin-like_sf"/>
</dbReference>
<dbReference type="GO" id="GO:0030182">
    <property type="term" value="P:neuron differentiation"/>
    <property type="evidence" value="ECO:0007669"/>
    <property type="project" value="TreeGrafter"/>
</dbReference>
<dbReference type="AlphaFoldDB" id="A0A811JV55"/>
<proteinExistence type="predicted"/>
<gene>
    <name evidence="3" type="ORF">BOKJ2_LOCUS1697</name>
</gene>
<keyword evidence="4" id="KW-1185">Reference proteome</keyword>
<dbReference type="Gene3D" id="2.60.40.10">
    <property type="entry name" value="Immunoglobulins"/>
    <property type="match status" value="3"/>
</dbReference>
<dbReference type="PROSITE" id="PS50853">
    <property type="entry name" value="FN3"/>
    <property type="match status" value="1"/>
</dbReference>
<dbReference type="GO" id="GO:0005576">
    <property type="term" value="C:extracellular region"/>
    <property type="evidence" value="ECO:0007669"/>
    <property type="project" value="InterPro"/>
</dbReference>
<feature type="domain" description="Fibronectin type-III" evidence="1">
    <location>
        <begin position="594"/>
        <end position="686"/>
    </location>
</feature>
<accession>A0A811JV55</accession>
<evidence type="ECO:0000313" key="4">
    <source>
        <dbReference type="Proteomes" id="UP000614601"/>
    </source>
</evidence>
<dbReference type="EMBL" id="CAJFCW020000001">
    <property type="protein sequence ID" value="CAG9084027.1"/>
    <property type="molecule type" value="Genomic_DNA"/>
</dbReference>
<evidence type="ECO:0000313" key="3">
    <source>
        <dbReference type="EMBL" id="CAD5207013.1"/>
    </source>
</evidence>
<comment type="caution">
    <text evidence="3">The sequence shown here is derived from an EMBL/GenBank/DDBJ whole genome shotgun (WGS) entry which is preliminary data.</text>
</comment>
<feature type="domain" description="WAP" evidence="2">
    <location>
        <begin position="70"/>
        <end position="117"/>
    </location>
</feature>
<dbReference type="SUPFAM" id="SSF57256">
    <property type="entry name" value="Elafin-like"/>
    <property type="match status" value="1"/>
</dbReference>
<dbReference type="InterPro" id="IPR036116">
    <property type="entry name" value="FN3_sf"/>
</dbReference>
<evidence type="ECO:0008006" key="5">
    <source>
        <dbReference type="Google" id="ProtNLM"/>
    </source>
</evidence>
<evidence type="ECO:0000259" key="1">
    <source>
        <dbReference type="PROSITE" id="PS50853"/>
    </source>
</evidence>
<name>A0A811JV55_9BILA</name>
<organism evidence="3 4">
    <name type="scientific">Bursaphelenchus okinawaensis</name>
    <dbReference type="NCBI Taxonomy" id="465554"/>
    <lineage>
        <taxon>Eukaryota</taxon>
        <taxon>Metazoa</taxon>
        <taxon>Ecdysozoa</taxon>
        <taxon>Nematoda</taxon>
        <taxon>Chromadorea</taxon>
        <taxon>Rhabditida</taxon>
        <taxon>Tylenchina</taxon>
        <taxon>Tylenchomorpha</taxon>
        <taxon>Aphelenchoidea</taxon>
        <taxon>Aphelenchoididae</taxon>
        <taxon>Bursaphelenchus</taxon>
    </lineage>
</organism>